<gene>
    <name evidence="4" type="ORF">Cop2CBH44_25570</name>
</gene>
<proteinExistence type="predicted"/>
<organism evidence="4 5">
    <name type="scientific">Coprobacter secundus subsp. similis</name>
    <dbReference type="NCBI Taxonomy" id="2751153"/>
    <lineage>
        <taxon>Bacteria</taxon>
        <taxon>Pseudomonadati</taxon>
        <taxon>Bacteroidota</taxon>
        <taxon>Bacteroidia</taxon>
        <taxon>Bacteroidales</taxon>
        <taxon>Barnesiellaceae</taxon>
        <taxon>Coprobacter</taxon>
    </lineage>
</organism>
<dbReference type="KEGG" id="copr:Cop2CBH44_25570"/>
<keyword evidence="5" id="KW-1185">Reference proteome</keyword>
<dbReference type="Pfam" id="PF25852">
    <property type="entry name" value="DUF6242_C"/>
    <property type="match status" value="1"/>
</dbReference>
<dbReference type="PROSITE" id="PS51257">
    <property type="entry name" value="PROKAR_LIPOPROTEIN"/>
    <property type="match status" value="1"/>
</dbReference>
<feature type="domain" description="DUF6242" evidence="2">
    <location>
        <begin position="45"/>
        <end position="153"/>
    </location>
</feature>
<evidence type="ECO:0000313" key="5">
    <source>
        <dbReference type="Proteomes" id="UP000594042"/>
    </source>
</evidence>
<feature type="domain" description="DUF6242" evidence="3">
    <location>
        <begin position="161"/>
        <end position="520"/>
    </location>
</feature>
<evidence type="ECO:0000259" key="2">
    <source>
        <dbReference type="Pfam" id="PF19755"/>
    </source>
</evidence>
<accession>A0A7G1I0B8</accession>
<dbReference type="Pfam" id="PF19755">
    <property type="entry name" value="DUF6242"/>
    <property type="match status" value="1"/>
</dbReference>
<sequence length="522" mass="57354">MKLQKVSIYLFSFFILLMGVGCNSDEESESYTVSGNTLVKSFSLSDKSGSDVPYSSCFFTIDAVNGYIFNADSLPYKSDISSLVANITFSSASAVEIAYTKQDEENVTTVDYLTNSTDSLDFSGKPWTDTDKKASVKMTVTAPNGNKQIYYIDVRVHQIVADSLQWKELTKTELPSALASPTVQKTVLYKETLYCFTGDGSSYSLATSQRPSEIALWNKEVITPGFVLNVGSIQSAPDYLYALSDAGELYRSADGKSWESVAIDKPFYSLIGVWTDSEEAPADIRLLGVIKDGDTYKHDCYPRPEGYAPRTIENDFPVSGYSNMIVIYEGGDYGLPQTAFVGGRLADGSLTAAVWGYDGEADGWAKLGVKSLITPREGAMFFPYCTYTYDSSTGVRTEWPTFFVVGGSDGYDCLKDMYTTSNPAQYWDKVKDGSVLALPEAFPATSFASVVVFKENVITKSSLAGWNFLKVSELPRYMKSADGLTDGLVPYIYMFGGEDSGGNLERQMWRGVINRLTFAPIP</sequence>
<evidence type="ECO:0000313" key="4">
    <source>
        <dbReference type="EMBL" id="BCI64204.1"/>
    </source>
</evidence>
<dbReference type="EMBL" id="AP023322">
    <property type="protein sequence ID" value="BCI64204.1"/>
    <property type="molecule type" value="Genomic_DNA"/>
</dbReference>
<dbReference type="RefSeq" id="WP_021930274.1">
    <property type="nucleotide sequence ID" value="NZ_AP023322.1"/>
</dbReference>
<dbReference type="Proteomes" id="UP000594042">
    <property type="component" value="Chromosome"/>
</dbReference>
<evidence type="ECO:0008006" key="6">
    <source>
        <dbReference type="Google" id="ProtNLM"/>
    </source>
</evidence>
<dbReference type="AlphaFoldDB" id="A0A7G1I0B8"/>
<name>A0A7G1I0B8_9BACT</name>
<feature type="signal peptide" evidence="1">
    <location>
        <begin position="1"/>
        <end position="24"/>
    </location>
</feature>
<evidence type="ECO:0000259" key="3">
    <source>
        <dbReference type="Pfam" id="PF25852"/>
    </source>
</evidence>
<evidence type="ECO:0000256" key="1">
    <source>
        <dbReference type="SAM" id="SignalP"/>
    </source>
</evidence>
<feature type="chain" id="PRO_5028980318" description="Cadherin-like beta sandwich domain-containing protein" evidence="1">
    <location>
        <begin position="25"/>
        <end position="522"/>
    </location>
</feature>
<dbReference type="InterPro" id="IPR046209">
    <property type="entry name" value="DUF6242_N"/>
</dbReference>
<dbReference type="InterPro" id="IPR015915">
    <property type="entry name" value="Kelch-typ_b-propeller"/>
</dbReference>
<protein>
    <recommendedName>
        <fullName evidence="6">Cadherin-like beta sandwich domain-containing protein</fullName>
    </recommendedName>
</protein>
<dbReference type="InterPro" id="IPR058667">
    <property type="entry name" value="DUF6242_C"/>
</dbReference>
<dbReference type="Gene3D" id="2.120.10.80">
    <property type="entry name" value="Kelch-type beta propeller"/>
    <property type="match status" value="1"/>
</dbReference>
<reference evidence="5" key="1">
    <citation type="submission" date="2020-07" db="EMBL/GenBank/DDBJ databases">
        <title>Complete genome sequencing of Coprobacter sp. strain 2CBH44.</title>
        <authorList>
            <person name="Sakamoto M."/>
            <person name="Murakami T."/>
            <person name="Mori H."/>
        </authorList>
    </citation>
    <scope>NUCLEOTIDE SEQUENCE [LARGE SCALE GENOMIC DNA]</scope>
    <source>
        <strain evidence="5">2CBH44</strain>
    </source>
</reference>
<keyword evidence="1" id="KW-0732">Signal</keyword>